<dbReference type="InterPro" id="IPR009097">
    <property type="entry name" value="Cyclic_Pdiesterase"/>
</dbReference>
<protein>
    <recommendedName>
        <fullName evidence="3">2',3'-cyclic-nucleotide 3'-phosphodiesterase</fullName>
    </recommendedName>
</protein>
<comment type="caution">
    <text evidence="1">The sequence shown here is derived from an EMBL/GenBank/DDBJ whole genome shotgun (WGS) entry which is preliminary data.</text>
</comment>
<dbReference type="OrthoDB" id="514292at2759"/>
<keyword evidence="2" id="KW-1185">Reference proteome</keyword>
<reference evidence="1" key="1">
    <citation type="submission" date="2021-03" db="EMBL/GenBank/DDBJ databases">
        <authorList>
            <person name="Tagirdzhanova G."/>
        </authorList>
    </citation>
    <scope>NUCLEOTIDE SEQUENCE</scope>
</reference>
<dbReference type="EMBL" id="CAJPDS010000007">
    <property type="protein sequence ID" value="CAF9909190.1"/>
    <property type="molecule type" value="Genomic_DNA"/>
</dbReference>
<dbReference type="SUPFAM" id="SSF55144">
    <property type="entry name" value="LigT-like"/>
    <property type="match status" value="1"/>
</dbReference>
<dbReference type="InterPro" id="IPR012386">
    <property type="entry name" value="Cyclic-nucl_3Pdiesterase"/>
</dbReference>
<evidence type="ECO:0008006" key="3">
    <source>
        <dbReference type="Google" id="ProtNLM"/>
    </source>
</evidence>
<evidence type="ECO:0000313" key="2">
    <source>
        <dbReference type="Proteomes" id="UP000664521"/>
    </source>
</evidence>
<organism evidence="1 2">
    <name type="scientific">Heterodermia speciosa</name>
    <dbReference type="NCBI Taxonomy" id="116794"/>
    <lineage>
        <taxon>Eukaryota</taxon>
        <taxon>Fungi</taxon>
        <taxon>Dikarya</taxon>
        <taxon>Ascomycota</taxon>
        <taxon>Pezizomycotina</taxon>
        <taxon>Lecanoromycetes</taxon>
        <taxon>OSLEUM clade</taxon>
        <taxon>Lecanoromycetidae</taxon>
        <taxon>Caliciales</taxon>
        <taxon>Physciaceae</taxon>
        <taxon>Heterodermia</taxon>
    </lineage>
</organism>
<evidence type="ECO:0000313" key="1">
    <source>
        <dbReference type="EMBL" id="CAF9909190.1"/>
    </source>
</evidence>
<dbReference type="GO" id="GO:0004113">
    <property type="term" value="F:2',3'-cyclic-nucleotide 3'-phosphodiesterase activity"/>
    <property type="evidence" value="ECO:0007669"/>
    <property type="project" value="TreeGrafter"/>
</dbReference>
<accession>A0A8H3I6H9</accession>
<gene>
    <name evidence="1" type="ORF">HETSPECPRED_008871</name>
</gene>
<dbReference type="PANTHER" id="PTHR28141">
    <property type="entry name" value="2',3'-CYCLIC-NUCLEOTIDE 3'-PHOSPHODIESTERASE"/>
    <property type="match status" value="1"/>
</dbReference>
<dbReference type="GO" id="GO:0009187">
    <property type="term" value="P:cyclic nucleotide metabolic process"/>
    <property type="evidence" value="ECO:0007669"/>
    <property type="project" value="TreeGrafter"/>
</dbReference>
<name>A0A8H3I6H9_9LECA</name>
<dbReference type="Pfam" id="PF07823">
    <property type="entry name" value="CPDase"/>
    <property type="match status" value="1"/>
</dbReference>
<dbReference type="PANTHER" id="PTHR28141:SF1">
    <property type="entry name" value="2',3'-CYCLIC-NUCLEOTIDE 3'-PHOSPHODIESTERASE"/>
    <property type="match status" value="1"/>
</dbReference>
<dbReference type="Gene3D" id="3.90.1140.10">
    <property type="entry name" value="Cyclic phosphodiesterase"/>
    <property type="match status" value="1"/>
</dbReference>
<dbReference type="Proteomes" id="UP000664521">
    <property type="component" value="Unassembled WGS sequence"/>
</dbReference>
<dbReference type="AlphaFoldDB" id="A0A8H3I6H9"/>
<sequence length="204" mass="22576">MPGAASLWLVPPKGSHVEKLLSKLIATIIPQHFPELKSPPGFLPHLTLTSDIPEEALSNGPQSWLDGLPLALDVPPYVTFGSLDVGEPFFRKLTLQVRKHHLYDLPTQIRAAAVERGDAVAAELWAAEDYTPHVSLLYADLNIGEGKRQDILQDLDKAEISLRDEGAFQGKENEGYNGWIGGRILLVSTWKVLEKWAVIAERDL</sequence>
<proteinExistence type="predicted"/>